<dbReference type="Proteomes" id="UP000051330">
    <property type="component" value="Unassembled WGS sequence"/>
</dbReference>
<proteinExistence type="predicted"/>
<accession>A0A0R1N5U9</accession>
<keyword evidence="2" id="KW-1185">Reference proteome</keyword>
<protein>
    <submittedName>
        <fullName evidence="1">Uncharacterized protein</fullName>
    </submittedName>
</protein>
<comment type="caution">
    <text evidence="1">The sequence shown here is derived from an EMBL/GenBank/DDBJ whole genome shotgun (WGS) entry which is preliminary data.</text>
</comment>
<sequence>MIDEGIVNLETKYYYKLGIHEENGEKYAILDLTKPDAEKPDRDSHQAIKKGN</sequence>
<dbReference type="PATRIC" id="fig|1423792.3.peg.2874"/>
<dbReference type="EMBL" id="AZEC01000006">
    <property type="protein sequence ID" value="KRL12826.1"/>
    <property type="molecule type" value="Genomic_DNA"/>
</dbReference>
<dbReference type="STRING" id="1423792.FD09_GL002813"/>
<evidence type="ECO:0000313" key="2">
    <source>
        <dbReference type="Proteomes" id="UP000051330"/>
    </source>
</evidence>
<gene>
    <name evidence="1" type="ORF">FD09_GL002813</name>
</gene>
<organism evidence="1 2">
    <name type="scientific">Schleiferilactobacillus perolens DSM 12744</name>
    <dbReference type="NCBI Taxonomy" id="1423792"/>
    <lineage>
        <taxon>Bacteria</taxon>
        <taxon>Bacillati</taxon>
        <taxon>Bacillota</taxon>
        <taxon>Bacilli</taxon>
        <taxon>Lactobacillales</taxon>
        <taxon>Lactobacillaceae</taxon>
        <taxon>Schleiferilactobacillus</taxon>
    </lineage>
</organism>
<evidence type="ECO:0000313" key="1">
    <source>
        <dbReference type="EMBL" id="KRL12826.1"/>
    </source>
</evidence>
<reference evidence="1 2" key="1">
    <citation type="journal article" date="2015" name="Genome Announc.">
        <title>Expanding the biotechnology potential of lactobacilli through comparative genomics of 213 strains and associated genera.</title>
        <authorList>
            <person name="Sun Z."/>
            <person name="Harris H.M."/>
            <person name="McCann A."/>
            <person name="Guo C."/>
            <person name="Argimon S."/>
            <person name="Zhang W."/>
            <person name="Yang X."/>
            <person name="Jeffery I.B."/>
            <person name="Cooney J.C."/>
            <person name="Kagawa T.F."/>
            <person name="Liu W."/>
            <person name="Song Y."/>
            <person name="Salvetti E."/>
            <person name="Wrobel A."/>
            <person name="Rasinkangas P."/>
            <person name="Parkhill J."/>
            <person name="Rea M.C."/>
            <person name="O'Sullivan O."/>
            <person name="Ritari J."/>
            <person name="Douillard F.P."/>
            <person name="Paul Ross R."/>
            <person name="Yang R."/>
            <person name="Briner A.E."/>
            <person name="Felis G.E."/>
            <person name="de Vos W.M."/>
            <person name="Barrangou R."/>
            <person name="Klaenhammer T.R."/>
            <person name="Caufield P.W."/>
            <person name="Cui Y."/>
            <person name="Zhang H."/>
            <person name="O'Toole P.W."/>
        </authorList>
    </citation>
    <scope>NUCLEOTIDE SEQUENCE [LARGE SCALE GENOMIC DNA]</scope>
    <source>
        <strain evidence="1 2">DSM 12744</strain>
    </source>
</reference>
<name>A0A0R1N5U9_9LACO</name>
<dbReference type="AlphaFoldDB" id="A0A0R1N5U9"/>